<gene>
    <name evidence="4" type="ORF">MUN46_007105</name>
</gene>
<dbReference type="Pfam" id="PF06719">
    <property type="entry name" value="AraC_N"/>
    <property type="match status" value="1"/>
</dbReference>
<dbReference type="RefSeq" id="WP_243377382.1">
    <property type="nucleotide sequence ID" value="NZ_JAKZJU020000001.1"/>
</dbReference>
<evidence type="ECO:0000259" key="3">
    <source>
        <dbReference type="PROSITE" id="PS01124"/>
    </source>
</evidence>
<name>A0ABT7IMU3_9BURK</name>
<evidence type="ECO:0000313" key="5">
    <source>
        <dbReference type="Proteomes" id="UP001165481"/>
    </source>
</evidence>
<dbReference type="Gene3D" id="1.10.10.60">
    <property type="entry name" value="Homeodomain-like"/>
    <property type="match status" value="2"/>
</dbReference>
<evidence type="ECO:0000256" key="1">
    <source>
        <dbReference type="ARBA" id="ARBA00023015"/>
    </source>
</evidence>
<keyword evidence="5" id="KW-1185">Reference proteome</keyword>
<organism evidence="4 5">
    <name type="scientific">Mesosutterella faecium</name>
    <dbReference type="NCBI Taxonomy" id="2925194"/>
    <lineage>
        <taxon>Bacteria</taxon>
        <taxon>Pseudomonadati</taxon>
        <taxon>Pseudomonadota</taxon>
        <taxon>Betaproteobacteria</taxon>
        <taxon>Burkholderiales</taxon>
        <taxon>Sutterellaceae</taxon>
        <taxon>Mesosutterella</taxon>
    </lineage>
</organism>
<evidence type="ECO:0000313" key="4">
    <source>
        <dbReference type="EMBL" id="MDL2059692.1"/>
    </source>
</evidence>
<feature type="domain" description="HTH araC/xylS-type" evidence="3">
    <location>
        <begin position="201"/>
        <end position="299"/>
    </location>
</feature>
<sequence>MEKEELEFWSRQLKQEILSRHKAGNRSWTVIPGLNLSCLTEDTINMNCFYTLSAALILQGEKRVRVGDRTYAYGAGTMVVTSVDVPTAFSIEADPEHPFLSMSLKLDPFLLAELMPQVSGEPRVQAGQDNEADAGSFLVTHSTAEILEEFAHLLKLTDSEAKRSVMLPGVLRNIHYLVLSHNAAINLRQFCDTRLPVARIAKAVSWIRGHYREPISVEYLAGLSAMALSTFHQHFRNITSITPLQYQKRLRLNEARRLMISEGRSASEAAFEVGYESVQQFNREYKRLFGAPPVRDAKQAIEGHKGH</sequence>
<keyword evidence="2" id="KW-0804">Transcription</keyword>
<dbReference type="PROSITE" id="PS01124">
    <property type="entry name" value="HTH_ARAC_FAMILY_2"/>
    <property type="match status" value="1"/>
</dbReference>
<dbReference type="InterPro" id="IPR009057">
    <property type="entry name" value="Homeodomain-like_sf"/>
</dbReference>
<reference evidence="4" key="1">
    <citation type="submission" date="2023-03" db="EMBL/GenBank/DDBJ databases">
        <title>Mesosutterella sp. nov. isolated from porcine feces.</title>
        <authorList>
            <person name="Yu S."/>
        </authorList>
    </citation>
    <scope>NUCLEOTIDE SEQUENCE</scope>
    <source>
        <strain evidence="4">AGMB02718</strain>
    </source>
</reference>
<dbReference type="PANTHER" id="PTHR43436:SF1">
    <property type="entry name" value="TRANSCRIPTIONAL REGULATORY PROTEIN"/>
    <property type="match status" value="1"/>
</dbReference>
<evidence type="ECO:0000256" key="2">
    <source>
        <dbReference type="ARBA" id="ARBA00023163"/>
    </source>
</evidence>
<dbReference type="SMART" id="SM00342">
    <property type="entry name" value="HTH_ARAC"/>
    <property type="match status" value="1"/>
</dbReference>
<keyword evidence="1" id="KW-0805">Transcription regulation</keyword>
<dbReference type="Proteomes" id="UP001165481">
    <property type="component" value="Unassembled WGS sequence"/>
</dbReference>
<protein>
    <submittedName>
        <fullName evidence="4">AraC family transcriptional regulator</fullName>
    </submittedName>
</protein>
<dbReference type="EMBL" id="JAKZJU020000001">
    <property type="protein sequence ID" value="MDL2059692.1"/>
    <property type="molecule type" value="Genomic_DNA"/>
</dbReference>
<dbReference type="InterPro" id="IPR009594">
    <property type="entry name" value="Tscrpt_reg_HTH_AraC_N"/>
</dbReference>
<dbReference type="PANTHER" id="PTHR43436">
    <property type="entry name" value="ARAC-FAMILY TRANSCRIPTIONAL REGULATOR"/>
    <property type="match status" value="1"/>
</dbReference>
<dbReference type="InterPro" id="IPR018060">
    <property type="entry name" value="HTH_AraC"/>
</dbReference>
<dbReference type="SUPFAM" id="SSF46689">
    <property type="entry name" value="Homeodomain-like"/>
    <property type="match status" value="2"/>
</dbReference>
<accession>A0ABT7IMU3</accession>
<proteinExistence type="predicted"/>
<dbReference type="Pfam" id="PF12833">
    <property type="entry name" value="HTH_18"/>
    <property type="match status" value="1"/>
</dbReference>
<comment type="caution">
    <text evidence="4">The sequence shown here is derived from an EMBL/GenBank/DDBJ whole genome shotgun (WGS) entry which is preliminary data.</text>
</comment>